<dbReference type="Gene3D" id="3.90.180.10">
    <property type="entry name" value="Medium-chain alcohol dehydrogenases, catalytic domain"/>
    <property type="match status" value="1"/>
</dbReference>
<dbReference type="PANTHER" id="PTHR45348">
    <property type="entry name" value="HYPOTHETICAL OXIDOREDUCTASE (EUROFUNG)"/>
    <property type="match status" value="1"/>
</dbReference>
<dbReference type="InterPro" id="IPR047122">
    <property type="entry name" value="Trans-enoyl_RdTase-like"/>
</dbReference>
<feature type="domain" description="Enoyl reductase (ER)" evidence="4">
    <location>
        <begin position="14"/>
        <end position="191"/>
    </location>
</feature>
<dbReference type="InterPro" id="IPR011032">
    <property type="entry name" value="GroES-like_sf"/>
</dbReference>
<evidence type="ECO:0000256" key="1">
    <source>
        <dbReference type="ARBA" id="ARBA00008072"/>
    </source>
</evidence>
<comment type="similarity">
    <text evidence="1">Belongs to the zinc-containing alcohol dehydrogenase family.</text>
</comment>
<evidence type="ECO:0000313" key="5">
    <source>
        <dbReference type="EMBL" id="KAH9838171.1"/>
    </source>
</evidence>
<dbReference type="Proteomes" id="UP001138500">
    <property type="component" value="Unassembled WGS sequence"/>
</dbReference>
<dbReference type="EMBL" id="RIBY02000724">
    <property type="protein sequence ID" value="KAH9838171.1"/>
    <property type="molecule type" value="Genomic_DNA"/>
</dbReference>
<gene>
    <name evidence="5" type="ORF">Tdes44962_MAKER08227</name>
</gene>
<reference evidence="5 6" key="1">
    <citation type="journal article" date="2018" name="IMA Fungus">
        <title>IMA Genome-F 10: Nine draft genome sequences of Claviceps purpurea s.lat., including C. arundinis, C. humidiphila, and C. cf. spartinae, pseudomolecules for the pitch canker pathogen Fusarium circinatum, draft genome of Davidsoniella eucalypti, Grosmannia galeiformis, Quambalaria eucalypti, and Teratosphaeria destructans.</title>
        <authorList>
            <person name="Wingfield B.D."/>
            <person name="Liu M."/>
            <person name="Nguyen H.D."/>
            <person name="Lane F.A."/>
            <person name="Morgan S.W."/>
            <person name="De Vos L."/>
            <person name="Wilken P.M."/>
            <person name="Duong T.A."/>
            <person name="Aylward J."/>
            <person name="Coetzee M.P."/>
            <person name="Dadej K."/>
            <person name="De Beer Z.W."/>
            <person name="Findlay W."/>
            <person name="Havenga M."/>
            <person name="Kolarik M."/>
            <person name="Menzies J.G."/>
            <person name="Naidoo K."/>
            <person name="Pochopski O."/>
            <person name="Shoukouhi P."/>
            <person name="Santana Q.C."/>
            <person name="Seifert K.A."/>
            <person name="Soal N."/>
            <person name="Steenkamp E.T."/>
            <person name="Tatham C.T."/>
            <person name="van der Nest M.A."/>
            <person name="Wingfield M.J."/>
        </authorList>
    </citation>
    <scope>NUCLEOTIDE SEQUENCE [LARGE SCALE GENOMIC DNA]</scope>
    <source>
        <strain evidence="5">CMW44962</strain>
    </source>
</reference>
<reference evidence="5 6" key="2">
    <citation type="journal article" date="2021" name="Curr. Genet.">
        <title>Genetic response to nitrogen starvation in the aggressive Eucalyptus foliar pathogen Teratosphaeria destructans.</title>
        <authorList>
            <person name="Havenga M."/>
            <person name="Wingfield B.D."/>
            <person name="Wingfield M.J."/>
            <person name="Dreyer L.L."/>
            <person name="Roets F."/>
            <person name="Aylward J."/>
        </authorList>
    </citation>
    <scope>NUCLEOTIDE SEQUENCE [LARGE SCALE GENOMIC DNA]</scope>
    <source>
        <strain evidence="5">CMW44962</strain>
    </source>
</reference>
<dbReference type="Pfam" id="PF08240">
    <property type="entry name" value="ADH_N"/>
    <property type="match status" value="1"/>
</dbReference>
<keyword evidence="3" id="KW-0560">Oxidoreductase</keyword>
<keyword evidence="6" id="KW-1185">Reference proteome</keyword>
<name>A0A9W7SX56_9PEZI</name>
<sequence length="191" mass="20529">MATGTMKEAKVNTGTTVSIVDSPIPTPGPHQVLTKVIYSGCNPKDWERAEAFPDKHPFNQGDDIAGIVHAVGPAVSEFNPGDRVTAFHEMMTPGGSWAEYALSDAHATTYLPNHTPFEQGAAIPLAALTAAVGLYARLGLPQPWLPVKDDDVKIPLVVYVYKIADTPGVKFLLRSSSVPDLTLTKFYVEQG</sequence>
<dbReference type="PANTHER" id="PTHR45348:SF5">
    <property type="entry name" value="OXIDOREDUCTASE, PUTATIVE (AFU_ORTHOLOGUE AFUA_8G01420)-RELATED"/>
    <property type="match status" value="1"/>
</dbReference>
<dbReference type="SMART" id="SM00829">
    <property type="entry name" value="PKS_ER"/>
    <property type="match status" value="1"/>
</dbReference>
<comment type="subunit">
    <text evidence="2">Monomer.</text>
</comment>
<dbReference type="AlphaFoldDB" id="A0A9W7SX56"/>
<protein>
    <submittedName>
        <fullName evidence="5">Alcohol dehydrogenase-like protein</fullName>
    </submittedName>
</protein>
<dbReference type="InterPro" id="IPR020843">
    <property type="entry name" value="ER"/>
</dbReference>
<evidence type="ECO:0000256" key="3">
    <source>
        <dbReference type="ARBA" id="ARBA00023002"/>
    </source>
</evidence>
<dbReference type="OrthoDB" id="3233595at2759"/>
<dbReference type="SUPFAM" id="SSF50129">
    <property type="entry name" value="GroES-like"/>
    <property type="match status" value="1"/>
</dbReference>
<evidence type="ECO:0000256" key="2">
    <source>
        <dbReference type="ARBA" id="ARBA00011245"/>
    </source>
</evidence>
<comment type="caution">
    <text evidence="5">The sequence shown here is derived from an EMBL/GenBank/DDBJ whole genome shotgun (WGS) entry which is preliminary data.</text>
</comment>
<evidence type="ECO:0000313" key="6">
    <source>
        <dbReference type="Proteomes" id="UP001138500"/>
    </source>
</evidence>
<dbReference type="InterPro" id="IPR013154">
    <property type="entry name" value="ADH-like_N"/>
</dbReference>
<accession>A0A9W7SX56</accession>
<proteinExistence type="inferred from homology"/>
<dbReference type="GO" id="GO:0016651">
    <property type="term" value="F:oxidoreductase activity, acting on NAD(P)H"/>
    <property type="evidence" value="ECO:0007669"/>
    <property type="project" value="InterPro"/>
</dbReference>
<organism evidence="5 6">
    <name type="scientific">Teratosphaeria destructans</name>
    <dbReference type="NCBI Taxonomy" id="418781"/>
    <lineage>
        <taxon>Eukaryota</taxon>
        <taxon>Fungi</taxon>
        <taxon>Dikarya</taxon>
        <taxon>Ascomycota</taxon>
        <taxon>Pezizomycotina</taxon>
        <taxon>Dothideomycetes</taxon>
        <taxon>Dothideomycetidae</taxon>
        <taxon>Mycosphaerellales</taxon>
        <taxon>Teratosphaeriaceae</taxon>
        <taxon>Teratosphaeria</taxon>
    </lineage>
</organism>
<evidence type="ECO:0000259" key="4">
    <source>
        <dbReference type="SMART" id="SM00829"/>
    </source>
</evidence>